<keyword evidence="2" id="KW-1185">Reference proteome</keyword>
<organism evidence="1 2">
    <name type="scientific">Dreissena polymorpha</name>
    <name type="common">Zebra mussel</name>
    <name type="synonym">Mytilus polymorpha</name>
    <dbReference type="NCBI Taxonomy" id="45954"/>
    <lineage>
        <taxon>Eukaryota</taxon>
        <taxon>Metazoa</taxon>
        <taxon>Spiralia</taxon>
        <taxon>Lophotrochozoa</taxon>
        <taxon>Mollusca</taxon>
        <taxon>Bivalvia</taxon>
        <taxon>Autobranchia</taxon>
        <taxon>Heteroconchia</taxon>
        <taxon>Euheterodonta</taxon>
        <taxon>Imparidentia</taxon>
        <taxon>Neoheterodontei</taxon>
        <taxon>Myida</taxon>
        <taxon>Dreissenoidea</taxon>
        <taxon>Dreissenidae</taxon>
        <taxon>Dreissena</taxon>
    </lineage>
</organism>
<evidence type="ECO:0000313" key="1">
    <source>
        <dbReference type="EMBL" id="KAH3699857.1"/>
    </source>
</evidence>
<feature type="non-terminal residue" evidence="1">
    <location>
        <position position="64"/>
    </location>
</feature>
<feature type="non-terminal residue" evidence="1">
    <location>
        <position position="1"/>
    </location>
</feature>
<accession>A0A9D4BNS8</accession>
<proteinExistence type="predicted"/>
<gene>
    <name evidence="1" type="ORF">DPMN_074819</name>
</gene>
<name>A0A9D4BNS8_DREPO</name>
<dbReference type="Proteomes" id="UP000828390">
    <property type="component" value="Unassembled WGS sequence"/>
</dbReference>
<reference evidence="1" key="1">
    <citation type="journal article" date="2019" name="bioRxiv">
        <title>The Genome of the Zebra Mussel, Dreissena polymorpha: A Resource for Invasive Species Research.</title>
        <authorList>
            <person name="McCartney M.A."/>
            <person name="Auch B."/>
            <person name="Kono T."/>
            <person name="Mallez S."/>
            <person name="Zhang Y."/>
            <person name="Obille A."/>
            <person name="Becker A."/>
            <person name="Abrahante J.E."/>
            <person name="Garbe J."/>
            <person name="Badalamenti J.P."/>
            <person name="Herman A."/>
            <person name="Mangelson H."/>
            <person name="Liachko I."/>
            <person name="Sullivan S."/>
            <person name="Sone E.D."/>
            <person name="Koren S."/>
            <person name="Silverstein K.A.T."/>
            <person name="Beckman K.B."/>
            <person name="Gohl D.M."/>
        </authorList>
    </citation>
    <scope>NUCLEOTIDE SEQUENCE</scope>
    <source>
        <strain evidence="1">Duluth1</strain>
        <tissue evidence="1">Whole animal</tissue>
    </source>
</reference>
<comment type="caution">
    <text evidence="1">The sequence shown here is derived from an EMBL/GenBank/DDBJ whole genome shotgun (WGS) entry which is preliminary data.</text>
</comment>
<dbReference type="AlphaFoldDB" id="A0A9D4BNS8"/>
<dbReference type="EMBL" id="JAIWYP010000015">
    <property type="protein sequence ID" value="KAH3699857.1"/>
    <property type="molecule type" value="Genomic_DNA"/>
</dbReference>
<reference evidence="1" key="2">
    <citation type="submission" date="2020-11" db="EMBL/GenBank/DDBJ databases">
        <authorList>
            <person name="McCartney M.A."/>
            <person name="Auch B."/>
            <person name="Kono T."/>
            <person name="Mallez S."/>
            <person name="Becker A."/>
            <person name="Gohl D.M."/>
            <person name="Silverstein K.A.T."/>
            <person name="Koren S."/>
            <person name="Bechman K.B."/>
            <person name="Herman A."/>
            <person name="Abrahante J.E."/>
            <person name="Garbe J."/>
        </authorList>
    </citation>
    <scope>NUCLEOTIDE SEQUENCE</scope>
    <source>
        <strain evidence="1">Duluth1</strain>
        <tissue evidence="1">Whole animal</tissue>
    </source>
</reference>
<evidence type="ECO:0000313" key="2">
    <source>
        <dbReference type="Proteomes" id="UP000828390"/>
    </source>
</evidence>
<protein>
    <submittedName>
        <fullName evidence="1">Uncharacterized protein</fullName>
    </submittedName>
</protein>
<sequence length="64" mass="7533">DPFILGLIRYHCPIVSILKFAKPNPTSFIHRIELHDKRNYAAFRERSLVDFSALTSDFDVRDRI</sequence>